<dbReference type="Gene3D" id="3.20.20.80">
    <property type="entry name" value="Glycosidases"/>
    <property type="match status" value="1"/>
</dbReference>
<dbReference type="PANTHER" id="PTHR45708:SF49">
    <property type="entry name" value="ENDOCHITINASE"/>
    <property type="match status" value="1"/>
</dbReference>
<dbReference type="EMBL" id="VJMH01005325">
    <property type="protein sequence ID" value="KAF0697345.1"/>
    <property type="molecule type" value="Genomic_DNA"/>
</dbReference>
<evidence type="ECO:0000313" key="8">
    <source>
        <dbReference type="EMBL" id="KAF0697345.1"/>
    </source>
</evidence>
<evidence type="ECO:0000256" key="6">
    <source>
        <dbReference type="SAM" id="MobiDB-lite"/>
    </source>
</evidence>
<evidence type="ECO:0000256" key="5">
    <source>
        <dbReference type="RuleBase" id="RU004453"/>
    </source>
</evidence>
<dbReference type="InterPro" id="IPR017853">
    <property type="entry name" value="GH"/>
</dbReference>
<proteinExistence type="inferred from homology"/>
<dbReference type="GO" id="GO:0008061">
    <property type="term" value="F:chitin binding"/>
    <property type="evidence" value="ECO:0007669"/>
    <property type="project" value="InterPro"/>
</dbReference>
<name>A0A485KV59_9STRA</name>
<evidence type="ECO:0000313" key="10">
    <source>
        <dbReference type="Proteomes" id="UP000332933"/>
    </source>
</evidence>
<dbReference type="Proteomes" id="UP000332933">
    <property type="component" value="Unassembled WGS sequence"/>
</dbReference>
<sequence>MIEINSLVATSHLSSKPPLDGANSLELSAIRVTIFSRLSRVTLLLGSTRRMYPPTPAEIEEDGGREIASARCLFINARRLQKTLKRSMPSVVEAPTSVGFFHHVPPRHHFTFRALPLIMKVAGLALALLVSMVLARHKTHAHHVLPSVGIQDEAFDGVVALAASARRRPAAHALTGYWHNFQNPAGPTYPLRQISADWDVIVVAFGESLGGGRVGFTVDPATGSETQFIADVAALQQKGKTVVLSLGGQNGAVSLANADETANFVQSVLDLLEKFGFDGIDLDLETGISQGLPIVTNLVYAVKQLKQMVGERFYLSMAPEHPYVQGGAGAYGSIWGAYLPIIDGLRDELTQIHVQYYNNGGFVYTDGRMLQEGTVDALVGGSVMLIEGFQTNYGSGWAFKGLRPDQVSFGVPSGPQAAGRGQVTSEVVTRALSCLSSGVHCDTIQPKQPYPTFRGVMTWSINWDSHDGYVFSKNARHALDSMPSVTSTSPTVAPARARPSTQKATTTRPTTPAPTTPNCGTCANCYFAPTNACFTGWTVEQCASVSSFTWCGAH</sequence>
<feature type="domain" description="GH18" evidence="7">
    <location>
        <begin position="172"/>
        <end position="482"/>
    </location>
</feature>
<dbReference type="InterPro" id="IPR050542">
    <property type="entry name" value="Glycosyl_Hydrlase18_Chitinase"/>
</dbReference>
<comment type="similarity">
    <text evidence="5">Belongs to the glycosyl hydrolase 18 family.</text>
</comment>
<organism evidence="9 10">
    <name type="scientific">Aphanomyces stellatus</name>
    <dbReference type="NCBI Taxonomy" id="120398"/>
    <lineage>
        <taxon>Eukaryota</taxon>
        <taxon>Sar</taxon>
        <taxon>Stramenopiles</taxon>
        <taxon>Oomycota</taxon>
        <taxon>Saprolegniomycetes</taxon>
        <taxon>Saprolegniales</taxon>
        <taxon>Verrucalvaceae</taxon>
        <taxon>Aphanomyces</taxon>
    </lineage>
</organism>
<protein>
    <recommendedName>
        <fullName evidence="1">chitinase</fullName>
        <ecNumber evidence="1">3.2.1.14</ecNumber>
    </recommendedName>
</protein>
<keyword evidence="2 4" id="KW-0378">Hydrolase</keyword>
<dbReference type="InterPro" id="IPR011583">
    <property type="entry name" value="Chitinase_II/V-like_cat"/>
</dbReference>
<keyword evidence="3 4" id="KW-0326">Glycosidase</keyword>
<evidence type="ECO:0000259" key="7">
    <source>
        <dbReference type="PROSITE" id="PS51910"/>
    </source>
</evidence>
<reference evidence="9 10" key="1">
    <citation type="submission" date="2019-03" db="EMBL/GenBank/DDBJ databases">
        <authorList>
            <person name="Gaulin E."/>
            <person name="Dumas B."/>
        </authorList>
    </citation>
    <scope>NUCLEOTIDE SEQUENCE [LARGE SCALE GENOMIC DNA]</scope>
    <source>
        <strain evidence="9">CBS 568.67</strain>
    </source>
</reference>
<feature type="region of interest" description="Disordered" evidence="6">
    <location>
        <begin position="482"/>
        <end position="514"/>
    </location>
</feature>
<keyword evidence="10" id="KW-1185">Reference proteome</keyword>
<gene>
    <name evidence="9" type="primary">Aste57867_11971</name>
    <name evidence="8" type="ORF">As57867_011926</name>
    <name evidence="9" type="ORF">ASTE57867_11971</name>
</gene>
<dbReference type="SUPFAM" id="SSF51445">
    <property type="entry name" value="(Trans)glycosidases"/>
    <property type="match status" value="1"/>
</dbReference>
<evidence type="ECO:0000256" key="4">
    <source>
        <dbReference type="RuleBase" id="RU000489"/>
    </source>
</evidence>
<dbReference type="OrthoDB" id="3012298at2759"/>
<evidence type="ECO:0000256" key="2">
    <source>
        <dbReference type="ARBA" id="ARBA00022801"/>
    </source>
</evidence>
<dbReference type="GO" id="GO:0008843">
    <property type="term" value="F:endochitinase activity"/>
    <property type="evidence" value="ECO:0007669"/>
    <property type="project" value="UniProtKB-EC"/>
</dbReference>
<dbReference type="EC" id="3.2.1.14" evidence="1"/>
<dbReference type="Pfam" id="PF00704">
    <property type="entry name" value="Glyco_hydro_18"/>
    <property type="match status" value="1"/>
</dbReference>
<dbReference type="EMBL" id="CAADRA010005346">
    <property type="protein sequence ID" value="VFT88826.1"/>
    <property type="molecule type" value="Genomic_DNA"/>
</dbReference>
<dbReference type="CDD" id="cd02871">
    <property type="entry name" value="GH18_chitinase_D-like"/>
    <property type="match status" value="1"/>
</dbReference>
<dbReference type="SMART" id="SM00636">
    <property type="entry name" value="Glyco_18"/>
    <property type="match status" value="1"/>
</dbReference>
<accession>A0A485KV59</accession>
<dbReference type="PANTHER" id="PTHR45708">
    <property type="entry name" value="ENDOCHITINASE"/>
    <property type="match status" value="1"/>
</dbReference>
<dbReference type="InterPro" id="IPR001223">
    <property type="entry name" value="Glyco_hydro18_cat"/>
</dbReference>
<dbReference type="PROSITE" id="PS01095">
    <property type="entry name" value="GH18_1"/>
    <property type="match status" value="1"/>
</dbReference>
<evidence type="ECO:0000256" key="3">
    <source>
        <dbReference type="ARBA" id="ARBA00023295"/>
    </source>
</evidence>
<dbReference type="PROSITE" id="PS51910">
    <property type="entry name" value="GH18_2"/>
    <property type="match status" value="1"/>
</dbReference>
<evidence type="ECO:0000313" key="9">
    <source>
        <dbReference type="EMBL" id="VFT88826.1"/>
    </source>
</evidence>
<dbReference type="AlphaFoldDB" id="A0A485KV59"/>
<reference evidence="8" key="2">
    <citation type="submission" date="2019-06" db="EMBL/GenBank/DDBJ databases">
        <title>Genomics analysis of Aphanomyces spp. identifies a new class of oomycete effector associated with host adaptation.</title>
        <authorList>
            <person name="Gaulin E."/>
        </authorList>
    </citation>
    <scope>NUCLEOTIDE SEQUENCE</scope>
    <source>
        <strain evidence="8">CBS 578.67</strain>
    </source>
</reference>
<evidence type="ECO:0000256" key="1">
    <source>
        <dbReference type="ARBA" id="ARBA00012729"/>
    </source>
</evidence>
<feature type="compositionally biased region" description="Low complexity" evidence="6">
    <location>
        <begin position="483"/>
        <end position="495"/>
    </location>
</feature>
<dbReference type="GO" id="GO:0005975">
    <property type="term" value="P:carbohydrate metabolic process"/>
    <property type="evidence" value="ECO:0007669"/>
    <property type="project" value="InterPro"/>
</dbReference>
<dbReference type="InterPro" id="IPR001579">
    <property type="entry name" value="Glyco_hydro_18_chit_AS"/>
</dbReference>